<evidence type="ECO:0000313" key="1">
    <source>
        <dbReference type="EMBL" id="KAF7804389.1"/>
    </source>
</evidence>
<dbReference type="AlphaFoldDB" id="A0A834SVP9"/>
<evidence type="ECO:0000313" key="2">
    <source>
        <dbReference type="Proteomes" id="UP000634136"/>
    </source>
</evidence>
<comment type="caution">
    <text evidence="1">The sequence shown here is derived from an EMBL/GenBank/DDBJ whole genome shotgun (WGS) entry which is preliminary data.</text>
</comment>
<reference evidence="1" key="1">
    <citation type="submission" date="2020-09" db="EMBL/GenBank/DDBJ databases">
        <title>Genome-Enabled Discovery of Anthraquinone Biosynthesis in Senna tora.</title>
        <authorList>
            <person name="Kang S.-H."/>
            <person name="Pandey R.P."/>
            <person name="Lee C.-M."/>
            <person name="Sim J.-S."/>
            <person name="Jeong J.-T."/>
            <person name="Choi B.-S."/>
            <person name="Jung M."/>
            <person name="Ginzburg D."/>
            <person name="Zhao K."/>
            <person name="Won S.Y."/>
            <person name="Oh T.-J."/>
            <person name="Yu Y."/>
            <person name="Kim N.-H."/>
            <person name="Lee O.R."/>
            <person name="Lee T.-H."/>
            <person name="Bashyal P."/>
            <person name="Kim T.-S."/>
            <person name="Lee W.-H."/>
            <person name="Kawkins C."/>
            <person name="Kim C.-K."/>
            <person name="Kim J.S."/>
            <person name="Ahn B.O."/>
            <person name="Rhee S.Y."/>
            <person name="Sohng J.K."/>
        </authorList>
    </citation>
    <scope>NUCLEOTIDE SEQUENCE</scope>
    <source>
        <tissue evidence="1">Leaf</tissue>
    </source>
</reference>
<gene>
    <name evidence="1" type="ORF">G2W53_043500</name>
</gene>
<proteinExistence type="predicted"/>
<dbReference type="EMBL" id="JAAIUW010000013">
    <property type="protein sequence ID" value="KAF7804389.1"/>
    <property type="molecule type" value="Genomic_DNA"/>
</dbReference>
<accession>A0A834SVP9</accession>
<keyword evidence="1" id="KW-0808">Transferase</keyword>
<organism evidence="1 2">
    <name type="scientific">Senna tora</name>
    <dbReference type="NCBI Taxonomy" id="362788"/>
    <lineage>
        <taxon>Eukaryota</taxon>
        <taxon>Viridiplantae</taxon>
        <taxon>Streptophyta</taxon>
        <taxon>Embryophyta</taxon>
        <taxon>Tracheophyta</taxon>
        <taxon>Spermatophyta</taxon>
        <taxon>Magnoliopsida</taxon>
        <taxon>eudicotyledons</taxon>
        <taxon>Gunneridae</taxon>
        <taxon>Pentapetalae</taxon>
        <taxon>rosids</taxon>
        <taxon>fabids</taxon>
        <taxon>Fabales</taxon>
        <taxon>Fabaceae</taxon>
        <taxon>Caesalpinioideae</taxon>
        <taxon>Cassia clade</taxon>
        <taxon>Senna</taxon>
    </lineage>
</organism>
<sequence length="81" mass="9251">MFKWLLQERGSIEEVEEVKMDGRERVNGLASVGETGFCGWEAKEMNVDGITKLDLMAWEVRSKRKPRSMKPNYISAVQSDA</sequence>
<protein>
    <submittedName>
        <fullName evidence="1">Scopoletin glucosyltransferase</fullName>
    </submittedName>
</protein>
<name>A0A834SVP9_9FABA</name>
<keyword evidence="2" id="KW-1185">Reference proteome</keyword>
<dbReference type="GO" id="GO:0016740">
    <property type="term" value="F:transferase activity"/>
    <property type="evidence" value="ECO:0007669"/>
    <property type="project" value="UniProtKB-KW"/>
</dbReference>
<dbReference type="Proteomes" id="UP000634136">
    <property type="component" value="Unassembled WGS sequence"/>
</dbReference>